<proteinExistence type="evidence at transcript level"/>
<evidence type="ECO:0000256" key="2">
    <source>
        <dbReference type="PIRNR" id="PIRNR028983"/>
    </source>
</evidence>
<dbReference type="Pfam" id="PF13862">
    <property type="entry name" value="BCCIP"/>
    <property type="match status" value="1"/>
</dbReference>
<gene>
    <name evidence="4" type="primary">EOG090X0C3Y</name>
</gene>
<dbReference type="AlphaFoldDB" id="A0A4Y7NKV6"/>
<name>A0A4Y7NKV6_9CRUS</name>
<feature type="region of interest" description="Disordered" evidence="3">
    <location>
        <begin position="20"/>
        <end position="63"/>
    </location>
</feature>
<accession>A0A4Y7NKV6</accession>
<organism evidence="4">
    <name type="scientific">Moina brachiata</name>
    <dbReference type="NCBI Taxonomy" id="675436"/>
    <lineage>
        <taxon>Eukaryota</taxon>
        <taxon>Metazoa</taxon>
        <taxon>Ecdysozoa</taxon>
        <taxon>Arthropoda</taxon>
        <taxon>Crustacea</taxon>
        <taxon>Branchiopoda</taxon>
        <taxon>Diplostraca</taxon>
        <taxon>Cladocera</taxon>
        <taxon>Anomopoda</taxon>
        <taxon>Moinidae</taxon>
        <taxon>Moina</taxon>
    </lineage>
</organism>
<dbReference type="PANTHER" id="PTHR13261">
    <property type="entry name" value="BRCA2 AND CDKN1A INTERACTING PROTEIN"/>
    <property type="match status" value="1"/>
</dbReference>
<reference evidence="4" key="1">
    <citation type="submission" date="2018-08" db="EMBL/GenBank/DDBJ databases">
        <authorList>
            <person name="Cornetti L."/>
        </authorList>
    </citation>
    <scope>NUCLEOTIDE SEQUENCE</scope>
    <source>
        <strain evidence="4">DE-FRO-2-1</strain>
    </source>
</reference>
<dbReference type="PANTHER" id="PTHR13261:SF0">
    <property type="entry name" value="BRCA2 AND CDKN1A-INTERACTING PROTEIN"/>
    <property type="match status" value="1"/>
</dbReference>
<protein>
    <recommendedName>
        <fullName evidence="2">Protein BCCIP homolog</fullName>
    </recommendedName>
</protein>
<dbReference type="GO" id="GO:0005634">
    <property type="term" value="C:nucleus"/>
    <property type="evidence" value="ECO:0007669"/>
    <property type="project" value="TreeGrafter"/>
</dbReference>
<dbReference type="EMBL" id="LR023605">
    <property type="protein sequence ID" value="SVE93224.1"/>
    <property type="molecule type" value="mRNA"/>
</dbReference>
<evidence type="ECO:0000256" key="3">
    <source>
        <dbReference type="SAM" id="MobiDB-lite"/>
    </source>
</evidence>
<evidence type="ECO:0000313" key="4">
    <source>
        <dbReference type="EMBL" id="SVE93224.1"/>
    </source>
</evidence>
<evidence type="ECO:0000256" key="1">
    <source>
        <dbReference type="ARBA" id="ARBA00006781"/>
    </source>
</evidence>
<feature type="compositionally biased region" description="Acidic residues" evidence="3">
    <location>
        <begin position="31"/>
        <end position="61"/>
    </location>
</feature>
<comment type="similarity">
    <text evidence="1 2">Belongs to the BCP1 family.</text>
</comment>
<dbReference type="InterPro" id="IPR025602">
    <property type="entry name" value="BCP1_family"/>
</dbReference>
<dbReference type="PIRSF" id="PIRSF028983">
    <property type="entry name" value="BCP1"/>
    <property type="match status" value="1"/>
</dbReference>
<sequence>MTIRGVKVTGTHQARPFQGWFDLSNRKRPVEDDEDMNGDSDESDVSDEEEEMDEVEDEQLGENDREVQIEFEGQPPIKADFHGIKNLLHQLFLKAHINLSALADLIIEQNHIGSILRQCFEEDDSEEEDETMEEVFGITTLVNLTEHKDKECIKELSKFLVEKTGQKIKPLLDNSSNQVALLLNERFINIPPHVSLPLFENLSKEIEEAKKSEKPFNFTHFVLISKLHEPARKDGESKKKKTKGSEDVLWVNLEEEQIAGLGEMLGEYSVRSESDCAVSGTWDEEDDQFEPKRRINVFPASKFQTILTKVKEFLS</sequence>